<comment type="similarity">
    <text evidence="1">Belongs to the PPC synthetase family.</text>
</comment>
<sequence length="394" mass="44055">RHEEEVGRDSDVGPPTATCDDEACATGKKRFISAQLRLVGRTLFYCCTWGRRASMASNETEQWDAFFCATKPPADYDEQKRRIDEFCSAFSDTNERVVLITSGGTAVPLEHNTVRFVDNFSAGTRGSASAEYFLDQGYAVLFLFRSTSLQPFVRRFKPGELLSYLEFASGDDSSIQVCADAVPKVRPVLEGYQRAMAEGTGRPRLLQISFTSLTDYLFLLKACAVALRPLGSRALLYLAAAVSDFYVPPENMPEHKIHSDAGPLQLRLHLVPKMLKPLICYWNPTAYVVSFKLETDENILLDKARRALATYKHKLVIGNELHSRKHRVVFVTNDDHEVINLTPEQVAAGVEIEQIIVEKLVKRHTEHIRNSQTRRSSSEVSMTGGSITDSSSLP</sequence>
<reference evidence="4" key="1">
    <citation type="submission" date="2012-11" db="EMBL/GenBank/DDBJ databases">
        <authorList>
            <person name="Lucero-Rivera Y.E."/>
            <person name="Tovar-Ramirez D."/>
        </authorList>
    </citation>
    <scope>NUCLEOTIDE SEQUENCE</scope>
    <source>
        <tissue evidence="4">Salivary gland</tissue>
    </source>
</reference>
<evidence type="ECO:0000313" key="4">
    <source>
        <dbReference type="EMBL" id="JAA63454.1"/>
    </source>
</evidence>
<dbReference type="GO" id="GO:0003824">
    <property type="term" value="F:catalytic activity"/>
    <property type="evidence" value="ECO:0007669"/>
    <property type="project" value="UniProtKB-ARBA"/>
</dbReference>
<dbReference type="PANTHER" id="PTHR12290">
    <property type="entry name" value="CORNICHON-RELATED"/>
    <property type="match status" value="1"/>
</dbReference>
<proteinExistence type="evidence at transcript level"/>
<evidence type="ECO:0000259" key="3">
    <source>
        <dbReference type="Pfam" id="PF04127"/>
    </source>
</evidence>
<name>L7MJT8_RHIPC</name>
<dbReference type="Gene3D" id="3.40.50.10300">
    <property type="entry name" value="CoaB-like"/>
    <property type="match status" value="1"/>
</dbReference>
<dbReference type="Pfam" id="PF04127">
    <property type="entry name" value="DFP"/>
    <property type="match status" value="1"/>
</dbReference>
<feature type="region of interest" description="Disordered" evidence="2">
    <location>
        <begin position="367"/>
        <end position="394"/>
    </location>
</feature>
<feature type="non-terminal residue" evidence="4">
    <location>
        <position position="1"/>
    </location>
</feature>
<dbReference type="AlphaFoldDB" id="L7MJT8"/>
<dbReference type="InterPro" id="IPR035929">
    <property type="entry name" value="CoaB-like_sf"/>
</dbReference>
<evidence type="ECO:0000256" key="1">
    <source>
        <dbReference type="ARBA" id="ARBA00005703"/>
    </source>
</evidence>
<feature type="domain" description="DNA/pantothenate metabolism flavoprotein C-terminal" evidence="3">
    <location>
        <begin position="235"/>
        <end position="332"/>
    </location>
</feature>
<accession>L7MJT8</accession>
<protein>
    <recommendedName>
        <fullName evidence="3">DNA/pantothenate metabolism flavoprotein C-terminal domain-containing protein</fullName>
    </recommendedName>
</protein>
<organism evidence="4">
    <name type="scientific">Rhipicephalus pulchellus</name>
    <name type="common">Yellow backed tick</name>
    <name type="synonym">Dermacentor pulchellus</name>
    <dbReference type="NCBI Taxonomy" id="72859"/>
    <lineage>
        <taxon>Eukaryota</taxon>
        <taxon>Metazoa</taxon>
        <taxon>Ecdysozoa</taxon>
        <taxon>Arthropoda</taxon>
        <taxon>Chelicerata</taxon>
        <taxon>Arachnida</taxon>
        <taxon>Acari</taxon>
        <taxon>Parasitiformes</taxon>
        <taxon>Ixodida</taxon>
        <taxon>Ixodoidea</taxon>
        <taxon>Ixodidae</taxon>
        <taxon>Rhipicephalinae</taxon>
        <taxon>Rhipicephalus</taxon>
        <taxon>Rhipicephalus</taxon>
    </lineage>
</organism>
<dbReference type="GO" id="GO:0015937">
    <property type="term" value="P:coenzyme A biosynthetic process"/>
    <property type="evidence" value="ECO:0007669"/>
    <property type="project" value="UniProtKB-ARBA"/>
</dbReference>
<reference evidence="4" key="2">
    <citation type="journal article" date="2015" name="J. Proteomics">
        <title>Sexual differences in the sialomes of the zebra tick, Rhipicephalus pulchellus.</title>
        <authorList>
            <person name="Tan A.W."/>
            <person name="Francischetti I.M."/>
            <person name="Slovak M."/>
            <person name="Kini R.M."/>
            <person name="Ribeiro J.M."/>
        </authorList>
    </citation>
    <scope>NUCLEOTIDE SEQUENCE</scope>
    <source>
        <tissue evidence="4">Salivary gland</tissue>
    </source>
</reference>
<feature type="compositionally biased region" description="Polar residues" evidence="2">
    <location>
        <begin position="370"/>
        <end position="394"/>
    </location>
</feature>
<dbReference type="SUPFAM" id="SSF102645">
    <property type="entry name" value="CoaB-like"/>
    <property type="match status" value="1"/>
</dbReference>
<dbReference type="EMBL" id="GACK01001580">
    <property type="protein sequence ID" value="JAA63454.1"/>
    <property type="molecule type" value="mRNA"/>
</dbReference>
<dbReference type="InterPro" id="IPR007085">
    <property type="entry name" value="DNA/pantothenate-metab_flavo_C"/>
</dbReference>
<evidence type="ECO:0000256" key="2">
    <source>
        <dbReference type="SAM" id="MobiDB-lite"/>
    </source>
</evidence>